<dbReference type="Proteomes" id="UP000183868">
    <property type="component" value="Chromosome"/>
</dbReference>
<dbReference type="CDD" id="cd00495">
    <property type="entry name" value="Ribosomal_L25_TL5_CTC"/>
    <property type="match status" value="1"/>
</dbReference>
<feature type="domain" description="Large ribosomal subunit protein bL25 L25" evidence="7">
    <location>
        <begin position="6"/>
        <end position="90"/>
    </location>
</feature>
<keyword evidence="3 5" id="KW-0689">Ribosomal protein</keyword>
<accession>H1XY86</accession>
<dbReference type="InterPro" id="IPR001021">
    <property type="entry name" value="Ribosomal_bL25_long"/>
</dbReference>
<dbReference type="InterPro" id="IPR037121">
    <property type="entry name" value="Ribosomal_bL25_C"/>
</dbReference>
<evidence type="ECO:0000256" key="4">
    <source>
        <dbReference type="ARBA" id="ARBA00023274"/>
    </source>
</evidence>
<dbReference type="GO" id="GO:0003735">
    <property type="term" value="F:structural constituent of ribosome"/>
    <property type="evidence" value="ECO:0007669"/>
    <property type="project" value="InterPro"/>
</dbReference>
<comment type="function">
    <text evidence="5">This is one of the proteins that binds to the 5S RNA in the ribosome where it forms part of the central protuberance.</text>
</comment>
<evidence type="ECO:0000256" key="1">
    <source>
        <dbReference type="ARBA" id="ARBA00022730"/>
    </source>
</evidence>
<dbReference type="GO" id="GO:0006412">
    <property type="term" value="P:translation"/>
    <property type="evidence" value="ECO:0007669"/>
    <property type="project" value="UniProtKB-UniRule"/>
</dbReference>
<evidence type="ECO:0000259" key="8">
    <source>
        <dbReference type="Pfam" id="PF14693"/>
    </source>
</evidence>
<dbReference type="InterPro" id="IPR020056">
    <property type="entry name" value="Rbsml_bL25/Gln-tRNA_synth_N"/>
</dbReference>
<keyword evidence="11" id="KW-1185">Reference proteome</keyword>
<dbReference type="InParanoid" id="H1XY86"/>
<feature type="compositionally biased region" description="Basic and acidic residues" evidence="6">
    <location>
        <begin position="200"/>
        <end position="213"/>
    </location>
</feature>
<proteinExistence type="inferred from homology"/>
<organism evidence="10 11">
    <name type="scientific">Caldithrix abyssi DSM 13497</name>
    <dbReference type="NCBI Taxonomy" id="880073"/>
    <lineage>
        <taxon>Bacteria</taxon>
        <taxon>Pseudomonadati</taxon>
        <taxon>Calditrichota</taxon>
        <taxon>Calditrichia</taxon>
        <taxon>Calditrichales</taxon>
        <taxon>Calditrichaceae</taxon>
        <taxon>Caldithrix</taxon>
    </lineage>
</organism>
<comment type="similarity">
    <text evidence="5">Belongs to the bacterial ribosomal protein bL25 family. CTC subfamily.</text>
</comment>
<dbReference type="PANTHER" id="PTHR33284">
    <property type="entry name" value="RIBOSOMAL PROTEIN L25/GLN-TRNA SYNTHETASE, ANTI-CODON-BINDING DOMAIN-CONTAINING PROTEIN"/>
    <property type="match status" value="1"/>
</dbReference>
<dbReference type="GO" id="GO:0008097">
    <property type="term" value="F:5S rRNA binding"/>
    <property type="evidence" value="ECO:0007669"/>
    <property type="project" value="InterPro"/>
</dbReference>
<keyword evidence="1 5" id="KW-0699">rRNA-binding</keyword>
<dbReference type="Gene3D" id="2.170.120.20">
    <property type="entry name" value="Ribosomal protein L25, beta domain"/>
    <property type="match status" value="1"/>
</dbReference>
<feature type="region of interest" description="Disordered" evidence="6">
    <location>
        <begin position="184"/>
        <end position="213"/>
    </location>
</feature>
<gene>
    <name evidence="5 9" type="primary">rplY</name>
    <name evidence="5" type="synonym">ctc</name>
    <name evidence="9" type="ORF">Cabys_1213</name>
    <name evidence="10" type="ORF">Calab_2403</name>
</gene>
<reference evidence="9 12" key="2">
    <citation type="submission" date="2016-11" db="EMBL/GenBank/DDBJ databases">
        <title>Genomic analysis of Caldithrix abyssi and proposal of a novel bacterial phylum Caldithrichaeota.</title>
        <authorList>
            <person name="Kublanov I."/>
            <person name="Sigalova O."/>
            <person name="Gavrilov S."/>
            <person name="Lebedinsky A."/>
            <person name="Ivanova N."/>
            <person name="Daum C."/>
            <person name="Reddy T."/>
            <person name="Klenk H.P."/>
            <person name="Goker M."/>
            <person name="Reva O."/>
            <person name="Miroshnichenko M."/>
            <person name="Kyprides N."/>
            <person name="Woyke T."/>
            <person name="Gelfand M."/>
        </authorList>
    </citation>
    <scope>NUCLEOTIDE SEQUENCE [LARGE SCALE GENOMIC DNA]</scope>
    <source>
        <strain evidence="9 12">LF13</strain>
    </source>
</reference>
<dbReference type="PaxDb" id="880073-Calab_2403"/>
<dbReference type="AlphaFoldDB" id="H1XY86"/>
<dbReference type="RefSeq" id="WP_006929226.1">
    <property type="nucleotide sequence ID" value="NZ_CM001402.1"/>
</dbReference>
<evidence type="ECO:0000313" key="10">
    <source>
        <dbReference type="EMBL" id="EHO42013.1"/>
    </source>
</evidence>
<dbReference type="SUPFAM" id="SSF50715">
    <property type="entry name" value="Ribosomal protein L25-like"/>
    <property type="match status" value="1"/>
</dbReference>
<comment type="subunit">
    <text evidence="5">Part of the 50S ribosomal subunit; part of the 5S rRNA/L5/L18/L25 subcomplex. Contacts the 5S rRNA. Binds to the 5S rRNA independently of L5 and L18.</text>
</comment>
<feature type="domain" description="Large ribosomal subunit protein bL25 beta" evidence="8">
    <location>
        <begin position="98"/>
        <end position="179"/>
    </location>
</feature>
<protein>
    <recommendedName>
        <fullName evidence="5">Large ribosomal subunit protein bL25</fullName>
    </recommendedName>
    <alternativeName>
        <fullName evidence="5">General stress protein CTC</fullName>
    </alternativeName>
</protein>
<name>H1XY86_CALAY</name>
<evidence type="ECO:0000256" key="2">
    <source>
        <dbReference type="ARBA" id="ARBA00022884"/>
    </source>
</evidence>
<dbReference type="KEGG" id="caby:Cabys_1213"/>
<evidence type="ECO:0000256" key="6">
    <source>
        <dbReference type="SAM" id="MobiDB-lite"/>
    </source>
</evidence>
<keyword evidence="2 5" id="KW-0694">RNA-binding</keyword>
<evidence type="ECO:0000256" key="5">
    <source>
        <dbReference type="HAMAP-Rule" id="MF_01334"/>
    </source>
</evidence>
<dbReference type="InterPro" id="IPR020930">
    <property type="entry name" value="Ribosomal_uL5_bac-type"/>
</dbReference>
<dbReference type="InterPro" id="IPR011035">
    <property type="entry name" value="Ribosomal_bL25/Gln-tRNA_synth"/>
</dbReference>
<sequence>MAALKLSAEIREDKGKSAARRYRRQGKIPAILYGEDKEPVHVLVDEHDLGIGLRGHHSVINLVIKGKPHRCIVREVQYHPLTSKVLHVDFLGIQGHDKIEMEVPIKFEGKPEGVRDGGIFNEIKRILDIAVLPENIPDEIVINVDSLKIGDAIRLKDLQSEKYEVLGDPEDVICRVEAPHVAEVEAAEAEEEEEITEPEVMAKGKEAKESEEE</sequence>
<dbReference type="Pfam" id="PF14693">
    <property type="entry name" value="Ribosomal_TL5_C"/>
    <property type="match status" value="1"/>
</dbReference>
<dbReference type="Proteomes" id="UP000004671">
    <property type="component" value="Chromosome"/>
</dbReference>
<evidence type="ECO:0000259" key="7">
    <source>
        <dbReference type="Pfam" id="PF01386"/>
    </source>
</evidence>
<evidence type="ECO:0000313" key="11">
    <source>
        <dbReference type="Proteomes" id="UP000004671"/>
    </source>
</evidence>
<dbReference type="InterPro" id="IPR020057">
    <property type="entry name" value="Ribosomal_bL25_b-dom"/>
</dbReference>
<dbReference type="NCBIfam" id="NF004612">
    <property type="entry name" value="PRK05943.1"/>
    <property type="match status" value="1"/>
</dbReference>
<dbReference type="STRING" id="880073.Cabys_1213"/>
<dbReference type="PANTHER" id="PTHR33284:SF1">
    <property type="entry name" value="RIBOSOMAL PROTEIN L25_GLN-TRNA SYNTHETASE, ANTI-CODON-BINDING DOMAIN-CONTAINING PROTEIN"/>
    <property type="match status" value="1"/>
</dbReference>
<dbReference type="Gene3D" id="2.40.240.10">
    <property type="entry name" value="Ribosomal Protein L25, Chain P"/>
    <property type="match status" value="1"/>
</dbReference>
<evidence type="ECO:0000313" key="9">
    <source>
        <dbReference type="EMBL" id="APF17962.1"/>
    </source>
</evidence>
<reference evidence="10 11" key="1">
    <citation type="submission" date="2011-09" db="EMBL/GenBank/DDBJ databases">
        <title>The permanent draft genome of Caldithrix abyssi DSM 13497.</title>
        <authorList>
            <consortium name="US DOE Joint Genome Institute (JGI-PGF)"/>
            <person name="Lucas S."/>
            <person name="Han J."/>
            <person name="Lapidus A."/>
            <person name="Bruce D."/>
            <person name="Goodwin L."/>
            <person name="Pitluck S."/>
            <person name="Peters L."/>
            <person name="Kyrpides N."/>
            <person name="Mavromatis K."/>
            <person name="Ivanova N."/>
            <person name="Mikhailova N."/>
            <person name="Chertkov O."/>
            <person name="Detter J.C."/>
            <person name="Tapia R."/>
            <person name="Han C."/>
            <person name="Land M."/>
            <person name="Hauser L."/>
            <person name="Markowitz V."/>
            <person name="Cheng J.-F."/>
            <person name="Hugenholtz P."/>
            <person name="Woyke T."/>
            <person name="Wu D."/>
            <person name="Spring S."/>
            <person name="Brambilla E."/>
            <person name="Klenk H.-P."/>
            <person name="Eisen J.A."/>
        </authorList>
    </citation>
    <scope>NUCLEOTIDE SEQUENCE [LARGE SCALE GENOMIC DNA]</scope>
    <source>
        <strain evidence="10 11">DSM 13497</strain>
    </source>
</reference>
<keyword evidence="4 5" id="KW-0687">Ribonucleoprotein</keyword>
<evidence type="ECO:0000256" key="3">
    <source>
        <dbReference type="ARBA" id="ARBA00022980"/>
    </source>
</evidence>
<dbReference type="HAMAP" id="MF_01334">
    <property type="entry name" value="Ribosomal_bL25_CTC"/>
    <property type="match status" value="1"/>
</dbReference>
<dbReference type="EMBL" id="CP018099">
    <property type="protein sequence ID" value="APF17962.1"/>
    <property type="molecule type" value="Genomic_DNA"/>
</dbReference>
<dbReference type="OrthoDB" id="9806411at2"/>
<dbReference type="GO" id="GO:0022625">
    <property type="term" value="C:cytosolic large ribosomal subunit"/>
    <property type="evidence" value="ECO:0007669"/>
    <property type="project" value="TreeGrafter"/>
</dbReference>
<dbReference type="HOGENOM" id="CLU_075939_2_1_0"/>
<dbReference type="InterPro" id="IPR029751">
    <property type="entry name" value="Ribosomal_L25_dom"/>
</dbReference>
<dbReference type="Pfam" id="PF01386">
    <property type="entry name" value="Ribosomal_L25p"/>
    <property type="match status" value="1"/>
</dbReference>
<dbReference type="NCBIfam" id="TIGR00731">
    <property type="entry name" value="bL25_bact_ctc"/>
    <property type="match status" value="1"/>
</dbReference>
<dbReference type="eggNOG" id="COG1825">
    <property type="taxonomic scope" value="Bacteria"/>
</dbReference>
<evidence type="ECO:0000313" key="12">
    <source>
        <dbReference type="Proteomes" id="UP000183868"/>
    </source>
</evidence>
<dbReference type="EMBL" id="CM001402">
    <property type="protein sequence ID" value="EHO42013.1"/>
    <property type="molecule type" value="Genomic_DNA"/>
</dbReference>
<feature type="compositionally biased region" description="Acidic residues" evidence="6">
    <location>
        <begin position="185"/>
        <end position="197"/>
    </location>
</feature>